<dbReference type="Pfam" id="PF12872">
    <property type="entry name" value="OST-HTH"/>
    <property type="match status" value="1"/>
</dbReference>
<dbReference type="AlphaFoldDB" id="A0A0V0RP19"/>
<dbReference type="OrthoDB" id="10034606at2759"/>
<evidence type="ECO:0000313" key="4">
    <source>
        <dbReference type="EMBL" id="KRX16205.1"/>
    </source>
</evidence>
<dbReference type="EMBL" id="JYDL01000112">
    <property type="protein sequence ID" value="KRX16205.1"/>
    <property type="molecule type" value="Genomic_DNA"/>
</dbReference>
<accession>A0A0V0RP19</accession>
<dbReference type="Proteomes" id="UP000054630">
    <property type="component" value="Unassembled WGS sequence"/>
</dbReference>
<protein>
    <submittedName>
        <fullName evidence="4">Tudor domain-containing protein 7</fullName>
    </submittedName>
</protein>
<comment type="caution">
    <text evidence="4">The sequence shown here is derived from an EMBL/GenBank/DDBJ whole genome shotgun (WGS) entry which is preliminary data.</text>
</comment>
<gene>
    <name evidence="4" type="primary">TDRD7</name>
    <name evidence="4" type="ORF">T07_10597</name>
</gene>
<feature type="domain" description="HTH OST-type" evidence="3">
    <location>
        <begin position="5"/>
        <end position="79"/>
    </location>
</feature>
<evidence type="ECO:0000259" key="3">
    <source>
        <dbReference type="PROSITE" id="PS51644"/>
    </source>
</evidence>
<dbReference type="CDD" id="cd09972">
    <property type="entry name" value="LOTUS_TDRD_OSKAR"/>
    <property type="match status" value="1"/>
</dbReference>
<dbReference type="SUPFAM" id="SSF63748">
    <property type="entry name" value="Tudor/PWWP/MBT"/>
    <property type="match status" value="1"/>
</dbReference>
<evidence type="ECO:0000313" key="5">
    <source>
        <dbReference type="Proteomes" id="UP000054630"/>
    </source>
</evidence>
<dbReference type="InterPro" id="IPR025605">
    <property type="entry name" value="OST-HTH/LOTUS_dom"/>
</dbReference>
<dbReference type="InterPro" id="IPR035437">
    <property type="entry name" value="SNase_OB-fold_sf"/>
</dbReference>
<keyword evidence="1" id="KW-0744">Spermatogenesis</keyword>
<keyword evidence="1" id="KW-0221">Differentiation</keyword>
<dbReference type="EMBL" id="JYDL01000112">
    <property type="protein sequence ID" value="KRX16206.1"/>
    <property type="molecule type" value="Genomic_DNA"/>
</dbReference>
<sequence length="445" mass="50364">MSVMDLPTVVKKVHSVLLSFKNGAIEKELLNEFKALTGIDIPFRQHGFRTLDDLLCTMPEQVQIKCNNRGERLYVGMTNAATADLRSLIAKQRGKDNYRMNEFRYEVKNAAPKMGPRAQTNVKCVEGKVKQNVPLDNPMRQMARPPAPIQMMAPKMMQKSNNSEMTKTSVQPTKTQSVQPKSEVPDEKENEEKRLICVQPMATPVKMESSSKSTYIIELPKKEKKQYKSIQPFMIQMYGSVKLPYQFRGTVCYVENPSLFFVCSVGLKNLFYDDFSCKMANDFRMNLPVSEGDIIPGRLYIVGADISAMGYAHYTHRGLCLEKPKDGFTSFQLIDFGCIIPIAVKSVRMLKHSYASISPLVMACSIFGVKSSSPNDMDEYPAVAIEYFNSLVLNNYFTIVVKKKTTYKNKLGMDMQLLCVDMVNSVTGVNVQENMLRERISVLQI</sequence>
<dbReference type="GO" id="GO:0007283">
    <property type="term" value="P:spermatogenesis"/>
    <property type="evidence" value="ECO:0007669"/>
    <property type="project" value="UniProtKB-KW"/>
</dbReference>
<feature type="region of interest" description="Disordered" evidence="2">
    <location>
        <begin position="158"/>
        <end position="191"/>
    </location>
</feature>
<feature type="compositionally biased region" description="Polar residues" evidence="2">
    <location>
        <begin position="158"/>
        <end position="180"/>
    </location>
</feature>
<dbReference type="Gene3D" id="2.40.50.90">
    <property type="match status" value="1"/>
</dbReference>
<organism evidence="4 5">
    <name type="scientific">Trichinella nelsoni</name>
    <dbReference type="NCBI Taxonomy" id="6336"/>
    <lineage>
        <taxon>Eukaryota</taxon>
        <taxon>Metazoa</taxon>
        <taxon>Ecdysozoa</taxon>
        <taxon>Nematoda</taxon>
        <taxon>Enoplea</taxon>
        <taxon>Dorylaimia</taxon>
        <taxon>Trichinellida</taxon>
        <taxon>Trichinellidae</taxon>
        <taxon>Trichinella</taxon>
    </lineage>
</organism>
<evidence type="ECO:0000256" key="1">
    <source>
        <dbReference type="ARBA" id="ARBA00022871"/>
    </source>
</evidence>
<reference evidence="4 5" key="1">
    <citation type="submission" date="2015-01" db="EMBL/GenBank/DDBJ databases">
        <title>Evolution of Trichinella species and genotypes.</title>
        <authorList>
            <person name="Korhonen P.K."/>
            <person name="Edoardo P."/>
            <person name="Giuseppe L.R."/>
            <person name="Gasser R.B."/>
        </authorList>
    </citation>
    <scope>NUCLEOTIDE SEQUENCE [LARGE SCALE GENOMIC DNA]</scope>
    <source>
        <strain evidence="4">ISS37</strain>
    </source>
</reference>
<evidence type="ECO:0000256" key="2">
    <source>
        <dbReference type="SAM" id="MobiDB-lite"/>
    </source>
</evidence>
<dbReference type="Gene3D" id="3.30.420.610">
    <property type="entry name" value="LOTUS domain-like"/>
    <property type="match status" value="1"/>
</dbReference>
<dbReference type="PROSITE" id="PS51644">
    <property type="entry name" value="HTH_OST"/>
    <property type="match status" value="1"/>
</dbReference>
<dbReference type="STRING" id="6336.A0A0V0RP19"/>
<dbReference type="Gene3D" id="2.30.30.140">
    <property type="match status" value="1"/>
</dbReference>
<dbReference type="InterPro" id="IPR041966">
    <property type="entry name" value="LOTUS-like"/>
</dbReference>
<name>A0A0V0RP19_9BILA</name>
<proteinExistence type="predicted"/>
<keyword evidence="5" id="KW-1185">Reference proteome</keyword>